<dbReference type="Gene3D" id="3.40.50.1820">
    <property type="entry name" value="alpha/beta hydrolase"/>
    <property type="match status" value="1"/>
</dbReference>
<feature type="domain" description="Nephrocystin 3-like N-terminal" evidence="5">
    <location>
        <begin position="244"/>
        <end position="419"/>
    </location>
</feature>
<feature type="domain" description="DUF676" evidence="3">
    <location>
        <begin position="13"/>
        <end position="90"/>
    </location>
</feature>
<feature type="non-terminal residue" evidence="6">
    <location>
        <position position="1"/>
    </location>
</feature>
<protein>
    <recommendedName>
        <fullName evidence="8">NACHT domain-containing protein</fullName>
    </recommendedName>
</protein>
<dbReference type="SUPFAM" id="SSF53474">
    <property type="entry name" value="alpha/beta-Hydrolases"/>
    <property type="match status" value="1"/>
</dbReference>
<evidence type="ECO:0008006" key="8">
    <source>
        <dbReference type="Google" id="ProtNLM"/>
    </source>
</evidence>
<evidence type="ECO:0000313" key="6">
    <source>
        <dbReference type="EMBL" id="KAH7146440.1"/>
    </source>
</evidence>
<dbReference type="Proteomes" id="UP000738349">
    <property type="component" value="Unassembled WGS sequence"/>
</dbReference>
<dbReference type="Pfam" id="PF22939">
    <property type="entry name" value="WHD_GPIID"/>
    <property type="match status" value="1"/>
</dbReference>
<evidence type="ECO:0000256" key="2">
    <source>
        <dbReference type="ARBA" id="ARBA00022737"/>
    </source>
</evidence>
<proteinExistence type="inferred from homology"/>
<feature type="non-terminal residue" evidence="6">
    <location>
        <position position="758"/>
    </location>
</feature>
<dbReference type="InterPro" id="IPR056884">
    <property type="entry name" value="NPHP3-like_N"/>
</dbReference>
<comment type="caution">
    <text evidence="6">The sequence shown here is derived from an EMBL/GenBank/DDBJ whole genome shotgun (WGS) entry which is preliminary data.</text>
</comment>
<dbReference type="InterPro" id="IPR027417">
    <property type="entry name" value="P-loop_NTPase"/>
</dbReference>
<evidence type="ECO:0000256" key="1">
    <source>
        <dbReference type="ARBA" id="ARBA00007920"/>
    </source>
</evidence>
<gene>
    <name evidence="6" type="ORF">EDB81DRAFT_584616</name>
</gene>
<feature type="domain" description="GPI inositol-deacylase winged helix" evidence="4">
    <location>
        <begin position="546"/>
        <end position="633"/>
    </location>
</feature>
<evidence type="ECO:0000313" key="7">
    <source>
        <dbReference type="Proteomes" id="UP000738349"/>
    </source>
</evidence>
<dbReference type="InterPro" id="IPR054471">
    <property type="entry name" value="GPIID_WHD"/>
</dbReference>
<organism evidence="6 7">
    <name type="scientific">Dactylonectria macrodidyma</name>
    <dbReference type="NCBI Taxonomy" id="307937"/>
    <lineage>
        <taxon>Eukaryota</taxon>
        <taxon>Fungi</taxon>
        <taxon>Dikarya</taxon>
        <taxon>Ascomycota</taxon>
        <taxon>Pezizomycotina</taxon>
        <taxon>Sordariomycetes</taxon>
        <taxon>Hypocreomycetidae</taxon>
        <taxon>Hypocreales</taxon>
        <taxon>Nectriaceae</taxon>
        <taxon>Dactylonectria</taxon>
    </lineage>
</organism>
<dbReference type="Gene3D" id="3.40.50.300">
    <property type="entry name" value="P-loop containing nucleotide triphosphate hydrolases"/>
    <property type="match status" value="1"/>
</dbReference>
<keyword evidence="7" id="KW-1185">Reference proteome</keyword>
<evidence type="ECO:0000259" key="3">
    <source>
        <dbReference type="Pfam" id="PF05057"/>
    </source>
</evidence>
<dbReference type="EMBL" id="JAGMUV010000008">
    <property type="protein sequence ID" value="KAH7146440.1"/>
    <property type="molecule type" value="Genomic_DNA"/>
</dbReference>
<evidence type="ECO:0000259" key="4">
    <source>
        <dbReference type="Pfam" id="PF22939"/>
    </source>
</evidence>
<evidence type="ECO:0000259" key="5">
    <source>
        <dbReference type="Pfam" id="PF24883"/>
    </source>
</evidence>
<dbReference type="InterPro" id="IPR029058">
    <property type="entry name" value="AB_hydrolase_fold"/>
</dbReference>
<dbReference type="InterPro" id="IPR007751">
    <property type="entry name" value="DUF676_lipase-like"/>
</dbReference>
<dbReference type="Pfam" id="PF05057">
    <property type="entry name" value="DUF676"/>
    <property type="match status" value="1"/>
</dbReference>
<dbReference type="PANTHER" id="PTHR10039">
    <property type="entry name" value="AMELOGENIN"/>
    <property type="match status" value="1"/>
</dbReference>
<name>A0A9P9EW57_9HYPO</name>
<keyword evidence="2" id="KW-0677">Repeat</keyword>
<accession>A0A9P9EW57</accession>
<sequence length="758" mass="85563">LSFGYKSTSYFSRSDSDVRDFASELLSALRASRKSQIEKQRPIIFVCHSLGGIVFKQAVVRAHEQDHFYASLLEKIQGVVFFATPHRGSDLALWGSIASRVVQAATLGFTTNAKLSQDLKVNSEMLKSISDSFAYRGGNFRVRSFYETEFMPKLNCRVVDKDSATLGWGNELDIASSSNHSNICKFPSPVDQRYQTAVFAISEMIDIKLETVNPPFTASQEKCMEQLNAEYEHHLGQIDDPVPGTCEWVLSHQKFQQWQSWPGSSLLWITSSAGCGKSVMAKFLVNHFQAKREAGIARNFGYFFFMDGVGNQDNASATVSALLHQLYHSQHGLISHALKKFEGTPSHVFGRFSTLWPVLVSSVDDASANDIVWVLDGLDECEPKSLRQFITTFSNFFDSRSSTESQLSKTSLKIILLSRPNSLMQQILGLFADKDLIRVEHNNKFRLAGEDESQAITADILQFAQRKINDLASASALPGEVLERLEKRLVVGADFTFLWISLVIKMVEDSTVNGISVAGVESILNTSSLDDVYRHLLLGTSRTHLKKTRKLLSIILASARPLTIEEMCVAVEVEADYSDPRTESVQLLGRLLHRPFDNHVRQLCGHFVRIRRRKLYFVHQTARAFLMTESFGQDSDPQPSRALSLADHDMAYDANETWKPINLDQANSTLLKICVAYIRMFEAEGDVENDSSWNDGQIAQYLEMCKGNPPRAFFPYAAVYWVQHYRPVRKQLDHQYDELLQPGTKLFEAWIKVHTSWV</sequence>
<reference evidence="6" key="1">
    <citation type="journal article" date="2021" name="Nat. Commun.">
        <title>Genetic determinants of endophytism in the Arabidopsis root mycobiome.</title>
        <authorList>
            <person name="Mesny F."/>
            <person name="Miyauchi S."/>
            <person name="Thiergart T."/>
            <person name="Pickel B."/>
            <person name="Atanasova L."/>
            <person name="Karlsson M."/>
            <person name="Huettel B."/>
            <person name="Barry K.W."/>
            <person name="Haridas S."/>
            <person name="Chen C."/>
            <person name="Bauer D."/>
            <person name="Andreopoulos W."/>
            <person name="Pangilinan J."/>
            <person name="LaButti K."/>
            <person name="Riley R."/>
            <person name="Lipzen A."/>
            <person name="Clum A."/>
            <person name="Drula E."/>
            <person name="Henrissat B."/>
            <person name="Kohler A."/>
            <person name="Grigoriev I.V."/>
            <person name="Martin F.M."/>
            <person name="Hacquard S."/>
        </authorList>
    </citation>
    <scope>NUCLEOTIDE SEQUENCE</scope>
    <source>
        <strain evidence="6">MPI-CAGE-AT-0147</strain>
    </source>
</reference>
<comment type="similarity">
    <text evidence="1">Belongs to the putative lipase ROG1 family.</text>
</comment>
<dbReference type="Pfam" id="PF24883">
    <property type="entry name" value="NPHP3_N"/>
    <property type="match status" value="1"/>
</dbReference>
<dbReference type="PANTHER" id="PTHR10039:SF14">
    <property type="entry name" value="NACHT DOMAIN-CONTAINING PROTEIN"/>
    <property type="match status" value="1"/>
</dbReference>
<dbReference type="OrthoDB" id="5086500at2759"/>
<dbReference type="AlphaFoldDB" id="A0A9P9EW57"/>